<evidence type="ECO:0000313" key="9">
    <source>
        <dbReference type="Xenbase" id="XB-GENE-6458325"/>
    </source>
</evidence>
<dbReference type="Ensembl" id="ENSXETT00000120744">
    <property type="protein sequence ID" value="ENSXETP00000113691"/>
    <property type="gene ID" value="ENSXETG00000030937"/>
</dbReference>
<feature type="compositionally biased region" description="Low complexity" evidence="5">
    <location>
        <begin position="12"/>
        <end position="29"/>
    </location>
</feature>
<dbReference type="KEGG" id="xtr:100145648"/>
<dbReference type="Proteomes" id="UP000008143">
    <property type="component" value="Chromosome 8"/>
</dbReference>
<reference evidence="6" key="1">
    <citation type="journal article" date="2010" name="Science">
        <title>The genome of the Western clawed frog Xenopus tropicalis.</title>
        <authorList>
            <person name="Hellsten U."/>
            <person name="Harland R.M."/>
            <person name="Gilchrist M.J."/>
            <person name="Hendrix D."/>
            <person name="Jurka J."/>
            <person name="Kapitonov V."/>
            <person name="Ovcharenko I."/>
            <person name="Putnam N.H."/>
            <person name="Shu S."/>
            <person name="Taher L."/>
            <person name="Blitz I.L."/>
            <person name="Blumberg B."/>
            <person name="Dichmann D.S."/>
            <person name="Dubchak I."/>
            <person name="Amaya E."/>
            <person name="Detter J.C."/>
            <person name="Fletcher R."/>
            <person name="Gerhard D.S."/>
            <person name="Goodstein D."/>
            <person name="Graves T."/>
            <person name="Grigoriev I.V."/>
            <person name="Grimwood J."/>
            <person name="Kawashima T."/>
            <person name="Lindquist E."/>
            <person name="Lucas S.M."/>
            <person name="Mead P.E."/>
            <person name="Mitros T."/>
            <person name="Ogino H."/>
            <person name="Ohta Y."/>
            <person name="Poliakov A.V."/>
            <person name="Pollet N."/>
            <person name="Robert J."/>
            <person name="Salamov A."/>
            <person name="Sater A.K."/>
            <person name="Schmutz J."/>
            <person name="Terry A."/>
            <person name="Vize P.D."/>
            <person name="Warren W.C."/>
            <person name="Wells D."/>
            <person name="Wills A."/>
            <person name="Wilson R.K."/>
            <person name="Zimmerman L.B."/>
            <person name="Zorn A.M."/>
            <person name="Grainger R."/>
            <person name="Grammer T."/>
            <person name="Khokha M.K."/>
            <person name="Richardson P.M."/>
            <person name="Rokhsar D.S."/>
        </authorList>
    </citation>
    <scope>NUCLEOTIDE SEQUENCE [LARGE SCALE GENOMIC DNA]</scope>
    <source>
        <strain evidence="6">Nigerian</strain>
    </source>
</reference>
<dbReference type="CTD" id="161835"/>
<keyword evidence="3 4" id="KW-0175">Coiled coil</keyword>
<dbReference type="GeneTree" id="ENSGT00390000013879"/>
<gene>
    <name evidence="6 8 9" type="primary">fsip1</name>
</gene>
<dbReference type="PANTHER" id="PTHR22012:SF2">
    <property type="entry name" value="FIBROUS SHEATH-INTERACTING PROTEIN 1"/>
    <property type="match status" value="1"/>
</dbReference>
<evidence type="ECO:0000256" key="2">
    <source>
        <dbReference type="ARBA" id="ARBA00019480"/>
    </source>
</evidence>
<evidence type="ECO:0000256" key="1">
    <source>
        <dbReference type="ARBA" id="ARBA00010495"/>
    </source>
</evidence>
<protein>
    <recommendedName>
        <fullName evidence="2">Fibrous sheath-interacting protein 1</fullName>
    </recommendedName>
</protein>
<evidence type="ECO:0000313" key="6">
    <source>
        <dbReference type="Ensembl" id="ENSXETP00000113691"/>
    </source>
</evidence>
<dbReference type="Bgee" id="ENSXETG00000030937">
    <property type="expression patterns" value="Expressed in testis and 4 other cell types or tissues"/>
</dbReference>
<dbReference type="InterPro" id="IPR026246">
    <property type="entry name" value="Fsip1"/>
</dbReference>
<evidence type="ECO:0000256" key="4">
    <source>
        <dbReference type="SAM" id="Coils"/>
    </source>
</evidence>
<dbReference type="AlphaFoldDB" id="A0A803K067"/>
<reference evidence="6" key="2">
    <citation type="submission" date="2021-03" db="UniProtKB">
        <authorList>
            <consortium name="Ensembl"/>
        </authorList>
    </citation>
    <scope>IDENTIFICATION</scope>
</reference>
<dbReference type="Pfam" id="PF15554">
    <property type="entry name" value="FSIP1"/>
    <property type="match status" value="1"/>
</dbReference>
<reference evidence="8" key="3">
    <citation type="submission" date="2025-04" db="UniProtKB">
        <authorList>
            <consortium name="RefSeq"/>
        </authorList>
    </citation>
    <scope>IDENTIFICATION</scope>
    <source>
        <strain evidence="8">Nigerian</strain>
        <tissue evidence="8">Liver and blood</tissue>
    </source>
</reference>
<evidence type="ECO:0000313" key="7">
    <source>
        <dbReference type="Proteomes" id="UP000008143"/>
    </source>
</evidence>
<comment type="similarity">
    <text evidence="1">Belongs to the FSIP1 family.</text>
</comment>
<dbReference type="PRINTS" id="PR02075">
    <property type="entry name" value="FIBSHEATHIP1"/>
</dbReference>
<feature type="region of interest" description="Disordered" evidence="5">
    <location>
        <begin position="436"/>
        <end position="456"/>
    </location>
</feature>
<accession>A0A803K067</accession>
<feature type="region of interest" description="Disordered" evidence="5">
    <location>
        <begin position="134"/>
        <end position="154"/>
    </location>
</feature>
<evidence type="ECO:0000313" key="8">
    <source>
        <dbReference type="RefSeq" id="XP_031747832.1"/>
    </source>
</evidence>
<dbReference type="GeneID" id="100145648"/>
<evidence type="ECO:0000256" key="5">
    <source>
        <dbReference type="SAM" id="MobiDB-lite"/>
    </source>
</evidence>
<proteinExistence type="inferred from homology"/>
<feature type="region of interest" description="Disordered" evidence="5">
    <location>
        <begin position="72"/>
        <end position="97"/>
    </location>
</feature>
<keyword evidence="7" id="KW-1185">Reference proteome</keyword>
<feature type="compositionally biased region" description="Acidic residues" evidence="5">
    <location>
        <begin position="134"/>
        <end position="145"/>
    </location>
</feature>
<feature type="coiled-coil region" evidence="4">
    <location>
        <begin position="408"/>
        <end position="435"/>
    </location>
</feature>
<organism evidence="6">
    <name type="scientific">Xenopus tropicalis</name>
    <name type="common">Western clawed frog</name>
    <name type="synonym">Silurana tropicalis</name>
    <dbReference type="NCBI Taxonomy" id="8364"/>
    <lineage>
        <taxon>Eukaryota</taxon>
        <taxon>Metazoa</taxon>
        <taxon>Chordata</taxon>
        <taxon>Craniata</taxon>
        <taxon>Vertebrata</taxon>
        <taxon>Euteleostomi</taxon>
        <taxon>Amphibia</taxon>
        <taxon>Batrachia</taxon>
        <taxon>Anura</taxon>
        <taxon>Pipoidea</taxon>
        <taxon>Pipidae</taxon>
        <taxon>Xenopodinae</taxon>
        <taxon>Xenopus</taxon>
        <taxon>Silurana</taxon>
    </lineage>
</organism>
<feature type="region of interest" description="Disordered" evidence="5">
    <location>
        <begin position="1"/>
        <end position="48"/>
    </location>
</feature>
<dbReference type="OMA" id="EPASCKV"/>
<dbReference type="Xenbase" id="XB-GENE-6458325">
    <property type="gene designation" value="fsip1"/>
</dbReference>
<feature type="compositionally biased region" description="Basic and acidic residues" evidence="5">
    <location>
        <begin position="263"/>
        <end position="281"/>
    </location>
</feature>
<dbReference type="RefSeq" id="XP_031747832.1">
    <property type="nucleotide sequence ID" value="XM_031891972.1"/>
</dbReference>
<evidence type="ECO:0000256" key="3">
    <source>
        <dbReference type="ARBA" id="ARBA00023054"/>
    </source>
</evidence>
<dbReference type="AGR" id="Xenbase:XB-GENE-6458325"/>
<dbReference type="OrthoDB" id="9946895at2759"/>
<dbReference type="PANTHER" id="PTHR22012">
    <property type="entry name" value="FIBROUS SHEATH INTERACTING PROTEIN 1"/>
    <property type="match status" value="1"/>
</dbReference>
<sequence>MDITKGSLDMIARPASSSRSRPGSRVSTSLSTERLKRSSTSLSLEVLTPEPGFSEMQCLGLDTHETQLEARRKTPIRHQERLPEQKHLPKNSTESYEECIRDEMDFEPPFPTKETDHLFDEAEDDFLDFPSAEFEDTGENDDEVPNDEHDFVNDKATDPKLERAIKRMQALDNILQRKLAKEKEVKAQGLEIHIKLWEELQRATTQSSARSHEESINTSKFLALTPQLDETEDTVNMQMGKIFSPVFPTQLPNEDPAEDDDHETLKDDMSGDSSHRSDCRTRQSKGQMKGVDFIQRNIELAKDAGSYILLMDDEKLRLEQLLEDIQEDCSDEDITGDMSSWIVPGEGYTPEPDEYDQLAEIEARLQRVRGNEESLETSLSDPKIPKEIFQEVLLEKNGNSHSAPGELVLRYTKELREQKMRLREIDQQLQDMGRNSITPTSLLSHCSLSTDSPVYA</sequence>
<name>A0A803K067_XENTR</name>
<feature type="compositionally biased region" description="Basic and acidic residues" evidence="5">
    <location>
        <begin position="72"/>
        <end position="87"/>
    </location>
</feature>
<feature type="region of interest" description="Disordered" evidence="5">
    <location>
        <begin position="245"/>
        <end position="286"/>
    </location>
</feature>